<organism evidence="1 2">
    <name type="scientific">Pendulispora rubella</name>
    <dbReference type="NCBI Taxonomy" id="2741070"/>
    <lineage>
        <taxon>Bacteria</taxon>
        <taxon>Pseudomonadati</taxon>
        <taxon>Myxococcota</taxon>
        <taxon>Myxococcia</taxon>
        <taxon>Myxococcales</taxon>
        <taxon>Sorangiineae</taxon>
        <taxon>Pendulisporaceae</taxon>
        <taxon>Pendulispora</taxon>
    </lineage>
</organism>
<dbReference type="Proteomes" id="UP001374803">
    <property type="component" value="Chromosome"/>
</dbReference>
<evidence type="ECO:0000313" key="2">
    <source>
        <dbReference type="Proteomes" id="UP001374803"/>
    </source>
</evidence>
<dbReference type="RefSeq" id="WP_394837948.1">
    <property type="nucleotide sequence ID" value="NZ_CP089929.1"/>
</dbReference>
<proteinExistence type="predicted"/>
<keyword evidence="2" id="KW-1185">Reference proteome</keyword>
<evidence type="ECO:0000313" key="1">
    <source>
        <dbReference type="EMBL" id="WXB08273.1"/>
    </source>
</evidence>
<dbReference type="EMBL" id="CP089983">
    <property type="protein sequence ID" value="WXB08273.1"/>
    <property type="molecule type" value="Genomic_DNA"/>
</dbReference>
<accession>A0ABZ2LBH7</accession>
<gene>
    <name evidence="1" type="ORF">LVJ94_13635</name>
</gene>
<dbReference type="PROSITE" id="PS51257">
    <property type="entry name" value="PROKAR_LIPOPROTEIN"/>
    <property type="match status" value="1"/>
</dbReference>
<name>A0ABZ2LBH7_9BACT</name>
<protein>
    <submittedName>
        <fullName evidence="1">Uncharacterized protein</fullName>
    </submittedName>
</protein>
<sequence>MSFRWFFLGALLVACHANQESTHDGRKQSVLDIRDAEATCPPIALNASLDDLVHAIVSNMGLKAGAGSDAYVVPSPSVRDAFAASVVSTLSGDTHKACGLPASYRSFSLHDGAEDILLVAELDATGHPAPQSFWGTYASRRPAPGTRALVVEAPHPLFDKNTPYESRAVFSEARAEWFLMAGAHRCANEGSAGCDGTTTACGGDSAPYRESDTAHATTSPFFAIHAELSRSTDAPFLQLHGNAQSCPDALISDASGTYSDAGVTARLAAAIEARGPSVGRCGLGYPKTGCSLCGTDNVEARMTAGSSQACTEKGTQYGRLVHLEQRPGLRQIPDGGTPGYQPVVDAVIATFTPR</sequence>
<reference evidence="1" key="1">
    <citation type="submission" date="2021-12" db="EMBL/GenBank/DDBJ databases">
        <title>Discovery of the Pendulisporaceae a myxobacterial family with distinct sporulation behavior and unique specialized metabolism.</title>
        <authorList>
            <person name="Garcia R."/>
            <person name="Popoff A."/>
            <person name="Bader C.D."/>
            <person name="Loehr J."/>
            <person name="Walesch S."/>
            <person name="Walt C."/>
            <person name="Boldt J."/>
            <person name="Bunk B."/>
            <person name="Haeckl F.J.F.P.J."/>
            <person name="Gunesch A.P."/>
            <person name="Birkelbach J."/>
            <person name="Nuebel U."/>
            <person name="Pietschmann T."/>
            <person name="Bach T."/>
            <person name="Mueller R."/>
        </authorList>
    </citation>
    <scope>NUCLEOTIDE SEQUENCE</scope>
    <source>
        <strain evidence="1">MSr11367</strain>
    </source>
</reference>